<keyword evidence="2" id="KW-0472">Membrane</keyword>
<feature type="region of interest" description="Disordered" evidence="1">
    <location>
        <begin position="55"/>
        <end position="75"/>
    </location>
</feature>
<evidence type="ECO:0000256" key="1">
    <source>
        <dbReference type="SAM" id="MobiDB-lite"/>
    </source>
</evidence>
<sequence>MSERMTAVIAGGGVVVVAIGVGIWLARLGAWGLVAFTVVLAGVVVWLLVRHERHQPEDRDAEDDGDRHHGFEWSP</sequence>
<accession>A0A852X113</accession>
<proteinExistence type="predicted"/>
<comment type="caution">
    <text evidence="3">The sequence shown here is derived from an EMBL/GenBank/DDBJ whole genome shotgun (WGS) entry which is preliminary data.</text>
</comment>
<reference evidence="3 4" key="1">
    <citation type="submission" date="2020-07" db="EMBL/GenBank/DDBJ databases">
        <title>Sequencing the genomes of 1000 actinobacteria strains.</title>
        <authorList>
            <person name="Klenk H.-P."/>
        </authorList>
    </citation>
    <scope>NUCLEOTIDE SEQUENCE [LARGE SCALE GENOMIC DNA]</scope>
    <source>
        <strain evidence="3 4">DSM 8598</strain>
    </source>
</reference>
<dbReference type="Proteomes" id="UP000549066">
    <property type="component" value="Unassembled WGS sequence"/>
</dbReference>
<keyword evidence="4" id="KW-1185">Reference proteome</keyword>
<dbReference type="EMBL" id="JACCFI010000001">
    <property type="protein sequence ID" value="NYG22220.1"/>
    <property type="molecule type" value="Genomic_DNA"/>
</dbReference>
<keyword evidence="2" id="KW-1133">Transmembrane helix</keyword>
<gene>
    <name evidence="3" type="ORF">BJY17_002967</name>
</gene>
<dbReference type="AlphaFoldDB" id="A0A852X113"/>
<evidence type="ECO:0000313" key="3">
    <source>
        <dbReference type="EMBL" id="NYG22220.1"/>
    </source>
</evidence>
<feature type="transmembrane region" description="Helical" evidence="2">
    <location>
        <begin position="7"/>
        <end position="25"/>
    </location>
</feature>
<name>A0A852X113_9MICO</name>
<dbReference type="RefSeq" id="WP_179552059.1">
    <property type="nucleotide sequence ID" value="NZ_JACCFI010000001.1"/>
</dbReference>
<feature type="compositionally biased region" description="Basic and acidic residues" evidence="1">
    <location>
        <begin position="65"/>
        <end position="75"/>
    </location>
</feature>
<feature type="transmembrane region" description="Helical" evidence="2">
    <location>
        <begin position="31"/>
        <end position="49"/>
    </location>
</feature>
<keyword evidence="2" id="KW-0812">Transmembrane</keyword>
<evidence type="ECO:0000313" key="4">
    <source>
        <dbReference type="Proteomes" id="UP000549066"/>
    </source>
</evidence>
<protein>
    <submittedName>
        <fullName evidence="3">Uncharacterized protein</fullName>
    </submittedName>
</protein>
<evidence type="ECO:0000256" key="2">
    <source>
        <dbReference type="SAM" id="Phobius"/>
    </source>
</evidence>
<organism evidence="3 4">
    <name type="scientific">Agromyces hippuratus</name>
    <dbReference type="NCBI Taxonomy" id="286438"/>
    <lineage>
        <taxon>Bacteria</taxon>
        <taxon>Bacillati</taxon>
        <taxon>Actinomycetota</taxon>
        <taxon>Actinomycetes</taxon>
        <taxon>Micrococcales</taxon>
        <taxon>Microbacteriaceae</taxon>
        <taxon>Agromyces</taxon>
    </lineage>
</organism>